<dbReference type="AlphaFoldDB" id="A0AA86TSQ7"/>
<name>A0AA86TSQ7_9EUKA</name>
<protein>
    <submittedName>
        <fullName evidence="1">Leucine-rich repeat</fullName>
    </submittedName>
    <submittedName>
        <fullName evidence="2">Leucine-rich_repeat</fullName>
    </submittedName>
</protein>
<comment type="caution">
    <text evidence="1">The sequence shown here is derived from an EMBL/GenBank/DDBJ whole genome shotgun (WGS) entry which is preliminary data.</text>
</comment>
<proteinExistence type="predicted"/>
<sequence length="124" mass="14572">MLYRNNIVHIEALIPLVNLTRLYLNENQIQNVQCLKHPKIRNFAIQIQNEPDLENILISLRGKVIFDAKKQLEKMKMNKQNNLQVKIKWLKRQIVDKVEEATLTQVYFSGKVAGLFEQLNNDSQ</sequence>
<evidence type="ECO:0000313" key="3">
    <source>
        <dbReference type="Proteomes" id="UP001642409"/>
    </source>
</evidence>
<gene>
    <name evidence="1" type="ORF">HINF_LOCUS14655</name>
    <name evidence="2" type="ORF">HINF_LOCUS1565</name>
</gene>
<keyword evidence="3" id="KW-1185">Reference proteome</keyword>
<dbReference type="EMBL" id="CATOUU010000380">
    <property type="protein sequence ID" value="CAI9927010.1"/>
    <property type="molecule type" value="Genomic_DNA"/>
</dbReference>
<dbReference type="InterPro" id="IPR001611">
    <property type="entry name" value="Leu-rich_rpt"/>
</dbReference>
<dbReference type="Proteomes" id="UP001642409">
    <property type="component" value="Unassembled WGS sequence"/>
</dbReference>
<evidence type="ECO:0000313" key="1">
    <source>
        <dbReference type="EMBL" id="CAI9927010.1"/>
    </source>
</evidence>
<evidence type="ECO:0000313" key="2">
    <source>
        <dbReference type="EMBL" id="CAL5971758.1"/>
    </source>
</evidence>
<reference evidence="2 3" key="2">
    <citation type="submission" date="2024-07" db="EMBL/GenBank/DDBJ databases">
        <authorList>
            <person name="Akdeniz Z."/>
        </authorList>
    </citation>
    <scope>NUCLEOTIDE SEQUENCE [LARGE SCALE GENOMIC DNA]</scope>
</reference>
<accession>A0AA86TSQ7</accession>
<dbReference type="PROSITE" id="PS51450">
    <property type="entry name" value="LRR"/>
    <property type="match status" value="1"/>
</dbReference>
<organism evidence="1">
    <name type="scientific">Hexamita inflata</name>
    <dbReference type="NCBI Taxonomy" id="28002"/>
    <lineage>
        <taxon>Eukaryota</taxon>
        <taxon>Metamonada</taxon>
        <taxon>Diplomonadida</taxon>
        <taxon>Hexamitidae</taxon>
        <taxon>Hexamitinae</taxon>
        <taxon>Hexamita</taxon>
    </lineage>
</organism>
<dbReference type="EMBL" id="CAXDID020000003">
    <property type="protein sequence ID" value="CAL5971758.1"/>
    <property type="molecule type" value="Genomic_DNA"/>
</dbReference>
<reference evidence="1" key="1">
    <citation type="submission" date="2023-06" db="EMBL/GenBank/DDBJ databases">
        <authorList>
            <person name="Kurt Z."/>
        </authorList>
    </citation>
    <scope>NUCLEOTIDE SEQUENCE</scope>
</reference>